<keyword evidence="6" id="KW-1185">Reference proteome</keyword>
<organism evidence="5 6">
    <name type="scientific">Streptomyces griseiscabiei</name>
    <dbReference type="NCBI Taxonomy" id="2993540"/>
    <lineage>
        <taxon>Bacteria</taxon>
        <taxon>Bacillati</taxon>
        <taxon>Actinomycetota</taxon>
        <taxon>Actinomycetes</taxon>
        <taxon>Kitasatosporales</taxon>
        <taxon>Streptomycetaceae</taxon>
        <taxon>Streptomyces</taxon>
    </lineage>
</organism>
<dbReference type="RefSeq" id="WP_267299174.1">
    <property type="nucleotide sequence ID" value="NZ_JAGJBZ010000001.1"/>
</dbReference>
<dbReference type="EMBL" id="JARAVY010000025">
    <property type="protein sequence ID" value="MDX2915029.1"/>
    <property type="molecule type" value="Genomic_DNA"/>
</dbReference>
<evidence type="ECO:0000256" key="3">
    <source>
        <dbReference type="ARBA" id="ARBA00033164"/>
    </source>
</evidence>
<accession>A0ABU4LGW7</accession>
<comment type="caution">
    <text evidence="5">The sequence shown here is derived from an EMBL/GenBank/DDBJ whole genome shotgun (WGS) entry which is preliminary data.</text>
</comment>
<dbReference type="SUPFAM" id="SSF55120">
    <property type="entry name" value="Pseudouridine synthase"/>
    <property type="match status" value="1"/>
</dbReference>
<dbReference type="Proteomes" id="UP001271723">
    <property type="component" value="Unassembled WGS sequence"/>
</dbReference>
<name>A0ABU4LGW7_9ACTN</name>
<protein>
    <recommendedName>
        <fullName evidence="2">RNA pseudouridylate synthase</fullName>
    </recommendedName>
    <alternativeName>
        <fullName evidence="3">RNA-uridine isomerase</fullName>
    </alternativeName>
</protein>
<dbReference type="Pfam" id="PF00849">
    <property type="entry name" value="PseudoU_synth_2"/>
    <property type="match status" value="1"/>
</dbReference>
<dbReference type="InterPro" id="IPR020103">
    <property type="entry name" value="PsdUridine_synth_cat_dom_sf"/>
</dbReference>
<dbReference type="InterPro" id="IPR006145">
    <property type="entry name" value="PsdUridine_synth_RsuA/RluA"/>
</dbReference>
<proteinExistence type="predicted"/>
<feature type="domain" description="Pseudouridine synthase RsuA/RluA-like" evidence="4">
    <location>
        <begin position="102"/>
        <end position="249"/>
    </location>
</feature>
<evidence type="ECO:0000259" key="4">
    <source>
        <dbReference type="Pfam" id="PF00849"/>
    </source>
</evidence>
<comment type="catalytic activity">
    <reaction evidence="1">
        <text>a uridine in RNA = a pseudouridine in RNA</text>
        <dbReference type="Rhea" id="RHEA:48348"/>
        <dbReference type="Rhea" id="RHEA-COMP:12068"/>
        <dbReference type="Rhea" id="RHEA-COMP:12069"/>
        <dbReference type="ChEBI" id="CHEBI:65314"/>
        <dbReference type="ChEBI" id="CHEBI:65315"/>
    </reaction>
</comment>
<evidence type="ECO:0000256" key="2">
    <source>
        <dbReference type="ARBA" id="ARBA00031870"/>
    </source>
</evidence>
<dbReference type="PANTHER" id="PTHR21600">
    <property type="entry name" value="MITOCHONDRIAL RNA PSEUDOURIDINE SYNTHASE"/>
    <property type="match status" value="1"/>
</dbReference>
<dbReference type="InterPro" id="IPR050188">
    <property type="entry name" value="RluA_PseudoU_synthase"/>
</dbReference>
<evidence type="ECO:0000313" key="6">
    <source>
        <dbReference type="Proteomes" id="UP001271723"/>
    </source>
</evidence>
<sequence>MRRRTPPPPSPLPQRDGVDPVRVRLPAGDAWATVRDHLVARLSAGPGVIDAMLDEGLIVDVDGRPVARDREYVPGMYVWFHREPPVEEPVPFPVEIVYRDEHLVVADKPHFLATTPRGGHVVETALARLRRRLGLPELGAAHRLDRLTAGLLLFVVRPEERGAYQSLFRDRRVAKEYEAVAPYDPALELPRTVRSRIVKERGVQAAYEVEGEPNAVSRVELLEHRGGRARYRLTPRTGQTHQLRVHMSALGVPILGDPLYPVVTAPVAPGDFRRPLQLLARALEFTDPVTGREHRFVSPRVLRAWSSYDEWAGRAG</sequence>
<evidence type="ECO:0000313" key="5">
    <source>
        <dbReference type="EMBL" id="MDX2915029.1"/>
    </source>
</evidence>
<dbReference type="PROSITE" id="PS01129">
    <property type="entry name" value="PSI_RLU"/>
    <property type="match status" value="1"/>
</dbReference>
<dbReference type="Gene3D" id="3.30.2350.10">
    <property type="entry name" value="Pseudouridine synthase"/>
    <property type="match status" value="1"/>
</dbReference>
<dbReference type="PANTHER" id="PTHR21600:SF84">
    <property type="entry name" value="PSEUDOURIDINE SYNTHASE RSUA_RLUA-LIKE DOMAIN-CONTAINING PROTEIN"/>
    <property type="match status" value="1"/>
</dbReference>
<evidence type="ECO:0000256" key="1">
    <source>
        <dbReference type="ARBA" id="ARBA00000073"/>
    </source>
</evidence>
<dbReference type="InterPro" id="IPR006224">
    <property type="entry name" value="PsdUridine_synth_RluA-like_CS"/>
</dbReference>
<gene>
    <name evidence="5" type="ORF">PV517_40965</name>
</gene>
<reference evidence="5 6" key="1">
    <citation type="journal article" date="2023" name="Microb. Genom.">
        <title>Mesoterricola silvestris gen. nov., sp. nov., Mesoterricola sediminis sp. nov., Geothrix oryzae sp. nov., Geothrix edaphica sp. nov., Geothrix rubra sp. nov., and Geothrix limicola sp. nov., six novel members of Acidobacteriota isolated from soils.</title>
        <authorList>
            <person name="Weisberg A.J."/>
            <person name="Pearce E."/>
            <person name="Kramer C.G."/>
            <person name="Chang J.H."/>
            <person name="Clarke C.R."/>
        </authorList>
    </citation>
    <scope>NUCLEOTIDE SEQUENCE [LARGE SCALE GENOMIC DNA]</scope>
    <source>
        <strain evidence="5 6">NRRL_B-2795</strain>
    </source>
</reference>